<dbReference type="RefSeq" id="WP_225865089.1">
    <property type="nucleotide sequence ID" value="NZ_AP028983.1"/>
</dbReference>
<dbReference type="EMBL" id="CP094302">
    <property type="protein sequence ID" value="WHP82600.1"/>
    <property type="molecule type" value="Genomic_DNA"/>
</dbReference>
<evidence type="ECO:0000313" key="2">
    <source>
        <dbReference type="Proteomes" id="UP001238370"/>
    </source>
</evidence>
<gene>
    <name evidence="1" type="ORF">MQ095_12365</name>
</gene>
<dbReference type="Proteomes" id="UP001238370">
    <property type="component" value="Chromosome"/>
</dbReference>
<evidence type="ECO:0000313" key="1">
    <source>
        <dbReference type="EMBL" id="WHP82600.1"/>
    </source>
</evidence>
<accession>A0ABY8SAT6</accession>
<keyword evidence="2" id="KW-1185">Reference proteome</keyword>
<name>A0ABY8SAT6_9GAMM</name>
<sequence length="59" mass="6678">MLGFKHQIRAYYEACRENGLNVTLLDDRESNHFTLVNALANPGSEMFKQVMAMIDATSN</sequence>
<proteinExistence type="predicted"/>
<organism evidence="1 2">
    <name type="scientific">Edwardsiella anguillarum</name>
    <dbReference type="NCBI Taxonomy" id="1821960"/>
    <lineage>
        <taxon>Bacteria</taxon>
        <taxon>Pseudomonadati</taxon>
        <taxon>Pseudomonadota</taxon>
        <taxon>Gammaproteobacteria</taxon>
        <taxon>Enterobacterales</taxon>
        <taxon>Hafniaceae</taxon>
        <taxon>Edwardsiella</taxon>
    </lineage>
</organism>
<reference evidence="1 2" key="1">
    <citation type="submission" date="2022-03" db="EMBL/GenBank/DDBJ databases">
        <title>Survey of Intraspecific Variation of Edwardsiella anguillarum Isolates from Non-Anguillid Fish Host Originating from Varied Geographic Locations.</title>
        <authorList>
            <person name="Armwood A.R."/>
            <person name="Woodyard E."/>
            <person name="Waldbieser G.C."/>
            <person name="Camus A.C."/>
            <person name="Divya D."/>
            <person name="Tekedar H."/>
            <person name="Soto E."/>
            <person name="Stein C."/>
            <person name="Ucko M."/>
            <person name="Ware C."/>
            <person name="Griffin M.J."/>
        </authorList>
    </citation>
    <scope>NUCLEOTIDE SEQUENCE [LARGE SCALE GENOMIC DNA]</scope>
    <source>
        <strain evidence="1 2">R18-35-2</strain>
    </source>
</reference>
<dbReference type="GeneID" id="80988303"/>
<protein>
    <submittedName>
        <fullName evidence="1">Uncharacterized protein</fullName>
    </submittedName>
</protein>